<evidence type="ECO:0000313" key="2">
    <source>
        <dbReference type="EMBL" id="HHR48486.1"/>
    </source>
</evidence>
<dbReference type="AlphaFoldDB" id="A0A7V6CMS6"/>
<dbReference type="InterPro" id="IPR011044">
    <property type="entry name" value="Quino_amine_DH_bsu"/>
</dbReference>
<gene>
    <name evidence="2" type="ORF">ENV79_02435</name>
</gene>
<evidence type="ECO:0000256" key="1">
    <source>
        <dbReference type="SAM" id="Phobius"/>
    </source>
</evidence>
<keyword evidence="1" id="KW-1133">Transmembrane helix</keyword>
<keyword evidence="1" id="KW-0472">Membrane</keyword>
<name>A0A7V6CMS6_UNCW3</name>
<sequence length="154" mass="16880">MNIIFNQEEKLLKKIIIIFILTIFSLIWADSLNCRQIGYYDTPGSAQDVAVSGNYAYVADWEAGLRIIDISNPRSPVEVGYYDTPGAAYGVAVSGNYAYVADAGAGLRIIDISNPRSPNEVGYYDTPEWALGVAVSNYAYVADATSGLRIIQFY</sequence>
<evidence type="ECO:0008006" key="3">
    <source>
        <dbReference type="Google" id="ProtNLM"/>
    </source>
</evidence>
<dbReference type="Pfam" id="PF08309">
    <property type="entry name" value="LVIVD"/>
    <property type="match status" value="3"/>
</dbReference>
<comment type="caution">
    <text evidence="2">The sequence shown here is derived from an EMBL/GenBank/DDBJ whole genome shotgun (WGS) entry which is preliminary data.</text>
</comment>
<feature type="transmembrane region" description="Helical" evidence="1">
    <location>
        <begin position="12"/>
        <end position="29"/>
    </location>
</feature>
<organism evidence="2">
    <name type="scientific">candidate division WOR-3 bacterium</name>
    <dbReference type="NCBI Taxonomy" id="2052148"/>
    <lineage>
        <taxon>Bacteria</taxon>
        <taxon>Bacteria division WOR-3</taxon>
    </lineage>
</organism>
<keyword evidence="1" id="KW-0812">Transmembrane</keyword>
<proteinExistence type="predicted"/>
<reference evidence="2" key="1">
    <citation type="journal article" date="2020" name="mSystems">
        <title>Genome- and Community-Level Interaction Insights into Carbon Utilization and Element Cycling Functions of Hydrothermarchaeota in Hydrothermal Sediment.</title>
        <authorList>
            <person name="Zhou Z."/>
            <person name="Liu Y."/>
            <person name="Xu W."/>
            <person name="Pan J."/>
            <person name="Luo Z.H."/>
            <person name="Li M."/>
        </authorList>
    </citation>
    <scope>NUCLEOTIDE SEQUENCE [LARGE SCALE GENOMIC DNA]</scope>
    <source>
        <strain evidence="2">SpSt-791</strain>
    </source>
</reference>
<protein>
    <recommendedName>
        <fullName evidence="3">LVIVD repeat protein</fullName>
    </recommendedName>
</protein>
<accession>A0A7V6CMS6</accession>
<dbReference type="EMBL" id="DTHS01000017">
    <property type="protein sequence ID" value="HHR48486.1"/>
    <property type="molecule type" value="Genomic_DNA"/>
</dbReference>
<dbReference type="InterPro" id="IPR013211">
    <property type="entry name" value="LVIVD"/>
</dbReference>
<dbReference type="Gene3D" id="2.130.10.10">
    <property type="entry name" value="YVTN repeat-like/Quinoprotein amine dehydrogenase"/>
    <property type="match status" value="1"/>
</dbReference>
<dbReference type="InterPro" id="IPR015943">
    <property type="entry name" value="WD40/YVTN_repeat-like_dom_sf"/>
</dbReference>
<dbReference type="SUPFAM" id="SSF50969">
    <property type="entry name" value="YVTN repeat-like/Quinoprotein amine dehydrogenase"/>
    <property type="match status" value="1"/>
</dbReference>